<sequence>MEISNSFFFPLHTRIASISPARPRDKCVHCSRGTSNETNKMPVYIRKGPLEIPPGSEKDWSVDDEDDYFLKDPDKALDYLPQPYRMIDRELDLLIDQAWEIITINEQNREAEKLKTKILIHEPNAEIHMTRRVNCIASGKSGTYIFVGLSEGVAVYRVSDLHWICGWEEPKVEICSLDVCHVKNEMYLIAAVDDMGIGRLLILAEDKLNLLKIINVPEDLSKRTNCIHFEIAEGGEYAGVLLEGNHECWLEIYRMPKDSWLKELESSQILPPTEAPSSTPTLPFTPPTLTLKIKPPKPLTGSSFRSLQEALQKSEDCSMFGTGQNHIISAQQWDQQKAIFMDVFQKYVDLESHIITDGQWSRHVSFHFVQSNKILLGELDRIPGVMPNAVSVHWNDCHNLYFYLLGAPSKDKSDIEPKPDLVWPCAAAITCSAVSSCFYLALGLQDGTLTIWDMKYSGFPLAVVDLPEGKCIDSLYFLECHTANRDSPPTPRAQLLVWCTDKSLYLLTGAEGTESNIVLIRESSINSDTQISAVMPVQSLPNAVLLFYRSGIVELMDISLKEAVCQFSLPFSHWVAFPWQPVYAFDSENLFLFLKGNEKMSAGEIMAEGVEACSLFTFNLNSLQLLDAFKKMQHTSLSLSQNLHWEQRCKIVLQNRLHSFPERKKKIAECWSKLKKQASPLIY</sequence>
<dbReference type="GO" id="GO:0022900">
    <property type="term" value="P:electron transport chain"/>
    <property type="evidence" value="ECO:0007669"/>
    <property type="project" value="InterPro"/>
</dbReference>
<organism evidence="2 3">
    <name type="scientific">Pelobates cultripes</name>
    <name type="common">Western spadefoot toad</name>
    <dbReference type="NCBI Taxonomy" id="61616"/>
    <lineage>
        <taxon>Eukaryota</taxon>
        <taxon>Metazoa</taxon>
        <taxon>Chordata</taxon>
        <taxon>Craniata</taxon>
        <taxon>Vertebrata</taxon>
        <taxon>Euteleostomi</taxon>
        <taxon>Amphibia</taxon>
        <taxon>Batrachia</taxon>
        <taxon>Anura</taxon>
        <taxon>Pelobatoidea</taxon>
        <taxon>Pelobatidae</taxon>
        <taxon>Pelobates</taxon>
    </lineage>
</organism>
<accession>A0AAD1RMB8</accession>
<proteinExistence type="predicted"/>
<dbReference type="InterPro" id="IPR036322">
    <property type="entry name" value="WD40_repeat_dom_sf"/>
</dbReference>
<dbReference type="Proteomes" id="UP001295444">
    <property type="component" value="Chromosome 03"/>
</dbReference>
<dbReference type="EMBL" id="OW240914">
    <property type="protein sequence ID" value="CAH2274233.1"/>
    <property type="molecule type" value="Genomic_DNA"/>
</dbReference>
<evidence type="ECO:0000256" key="1">
    <source>
        <dbReference type="ARBA" id="ARBA00022737"/>
    </source>
</evidence>
<protein>
    <submittedName>
        <fullName evidence="2">WD repeat-containing 93</fullName>
    </submittedName>
</protein>
<keyword evidence="1" id="KW-0677">Repeat</keyword>
<gene>
    <name evidence="2" type="ORF">PECUL_23A008157</name>
</gene>
<dbReference type="PANTHER" id="PTHR12219">
    <property type="entry name" value="NADH-UBIQUINONE OXIDOREDUCTASE"/>
    <property type="match status" value="1"/>
</dbReference>
<evidence type="ECO:0000313" key="3">
    <source>
        <dbReference type="Proteomes" id="UP001295444"/>
    </source>
</evidence>
<keyword evidence="3" id="KW-1185">Reference proteome</keyword>
<dbReference type="PANTHER" id="PTHR12219:SF17">
    <property type="entry name" value="WD REPEAT-CONTAINING PROTEIN 93"/>
    <property type="match status" value="1"/>
</dbReference>
<dbReference type="Pfam" id="PF21030">
    <property type="entry name" value="WDR93"/>
    <property type="match status" value="1"/>
</dbReference>
<dbReference type="SUPFAM" id="SSF50978">
    <property type="entry name" value="WD40 repeat-like"/>
    <property type="match status" value="1"/>
</dbReference>
<name>A0AAD1RMB8_PELCU</name>
<dbReference type="InterPro" id="IPR049547">
    <property type="entry name" value="WDR93_beta-prop"/>
</dbReference>
<dbReference type="AlphaFoldDB" id="A0AAD1RMB8"/>
<reference evidence="2" key="1">
    <citation type="submission" date="2022-03" db="EMBL/GenBank/DDBJ databases">
        <authorList>
            <person name="Alioto T."/>
            <person name="Alioto T."/>
            <person name="Gomez Garrido J."/>
        </authorList>
    </citation>
    <scope>NUCLEOTIDE SEQUENCE</scope>
</reference>
<evidence type="ECO:0000313" key="2">
    <source>
        <dbReference type="EMBL" id="CAH2274233.1"/>
    </source>
</evidence>
<dbReference type="InterPro" id="IPR006885">
    <property type="entry name" value="NADH_UbQ_FeS_4_mit-like"/>
</dbReference>